<dbReference type="PANTHER" id="PTHR33395">
    <property type="entry name" value="TRANSCRIPTASE, PUTATIVE-RELATED-RELATED"/>
    <property type="match status" value="1"/>
</dbReference>
<dbReference type="InterPro" id="IPR036691">
    <property type="entry name" value="Endo/exonu/phosph_ase_sf"/>
</dbReference>
<dbReference type="GO" id="GO:0007508">
    <property type="term" value="P:larval heart development"/>
    <property type="evidence" value="ECO:0007669"/>
    <property type="project" value="TreeGrafter"/>
</dbReference>
<dbReference type="PANTHER" id="PTHR33395:SF22">
    <property type="entry name" value="REVERSE TRANSCRIPTASE DOMAIN-CONTAINING PROTEIN"/>
    <property type="match status" value="1"/>
</dbReference>
<reference evidence="2" key="1">
    <citation type="submission" date="2017-11" db="EMBL/GenBank/DDBJ databases">
        <authorList>
            <person name="Lima N.C."/>
            <person name="Parody-Merino A.M."/>
            <person name="Battley P.F."/>
            <person name="Fidler A.E."/>
            <person name="Prosdocimi F."/>
        </authorList>
    </citation>
    <scope>NUCLEOTIDE SEQUENCE [LARGE SCALE GENOMIC DNA]</scope>
</reference>
<dbReference type="EMBL" id="KZ509342">
    <property type="protein sequence ID" value="PKU34188.1"/>
    <property type="molecule type" value="Genomic_DNA"/>
</dbReference>
<sequence>MELWLGMDNTTENLWVRIKEQNNIGHIAGVCYRLPDQKEQVDEAFYRQLEVASHSQALVLMGDLNYADICWRNNTAGHKQSRRFLEIIYDNFLTQVVEKPMRTGTLLDIIQGKAHLRIWACED</sequence>
<dbReference type="GO" id="GO:0031012">
    <property type="term" value="C:extracellular matrix"/>
    <property type="evidence" value="ECO:0007669"/>
    <property type="project" value="TreeGrafter"/>
</dbReference>
<keyword evidence="2" id="KW-1185">Reference proteome</keyword>
<accession>A0A2I0TK71</accession>
<dbReference type="Gene3D" id="3.60.10.10">
    <property type="entry name" value="Endonuclease/exonuclease/phosphatase"/>
    <property type="match status" value="1"/>
</dbReference>
<gene>
    <name evidence="1" type="ORF">llap_15507</name>
</gene>
<dbReference type="OrthoDB" id="6152807at2759"/>
<evidence type="ECO:0000313" key="2">
    <source>
        <dbReference type="Proteomes" id="UP000233556"/>
    </source>
</evidence>
<organism evidence="1 2">
    <name type="scientific">Limosa lapponica baueri</name>
    <dbReference type="NCBI Taxonomy" id="1758121"/>
    <lineage>
        <taxon>Eukaryota</taxon>
        <taxon>Metazoa</taxon>
        <taxon>Chordata</taxon>
        <taxon>Craniata</taxon>
        <taxon>Vertebrata</taxon>
        <taxon>Euteleostomi</taxon>
        <taxon>Archelosauria</taxon>
        <taxon>Archosauria</taxon>
        <taxon>Dinosauria</taxon>
        <taxon>Saurischia</taxon>
        <taxon>Theropoda</taxon>
        <taxon>Coelurosauria</taxon>
        <taxon>Aves</taxon>
        <taxon>Neognathae</taxon>
        <taxon>Neoaves</taxon>
        <taxon>Charadriiformes</taxon>
        <taxon>Scolopacidae</taxon>
        <taxon>Limosa</taxon>
    </lineage>
</organism>
<evidence type="ECO:0000313" key="1">
    <source>
        <dbReference type="EMBL" id="PKU34188.1"/>
    </source>
</evidence>
<proteinExistence type="predicted"/>
<protein>
    <submittedName>
        <fullName evidence="1">Dtw domain-containing protein 2</fullName>
    </submittedName>
</protein>
<dbReference type="GO" id="GO:0061343">
    <property type="term" value="P:cell adhesion involved in heart morphogenesis"/>
    <property type="evidence" value="ECO:0007669"/>
    <property type="project" value="TreeGrafter"/>
</dbReference>
<name>A0A2I0TK71_LIMLA</name>
<dbReference type="Proteomes" id="UP000233556">
    <property type="component" value="Unassembled WGS sequence"/>
</dbReference>
<dbReference type="AlphaFoldDB" id="A0A2I0TK71"/>
<reference evidence="2" key="2">
    <citation type="submission" date="2017-12" db="EMBL/GenBank/DDBJ databases">
        <title>Genome sequence of the Bar-tailed Godwit (Limosa lapponica baueri).</title>
        <authorList>
            <person name="Lima N.C.B."/>
            <person name="Parody-Merino A.M."/>
            <person name="Battley P.F."/>
            <person name="Fidler A.E."/>
            <person name="Prosdocimi F."/>
        </authorList>
    </citation>
    <scope>NUCLEOTIDE SEQUENCE [LARGE SCALE GENOMIC DNA]</scope>
</reference>